<evidence type="ECO:0000256" key="10">
    <source>
        <dbReference type="ARBA" id="ARBA00042154"/>
    </source>
</evidence>
<feature type="compositionally biased region" description="Low complexity" evidence="13">
    <location>
        <begin position="205"/>
        <end position="218"/>
    </location>
</feature>
<dbReference type="GO" id="GO:0016579">
    <property type="term" value="P:protein deubiquitination"/>
    <property type="evidence" value="ECO:0007669"/>
    <property type="project" value="InterPro"/>
</dbReference>
<dbReference type="InterPro" id="IPR028889">
    <property type="entry name" value="USP"/>
</dbReference>
<dbReference type="SUPFAM" id="SSF54001">
    <property type="entry name" value="Cysteine proteinases"/>
    <property type="match status" value="1"/>
</dbReference>
<dbReference type="Pfam" id="PF00443">
    <property type="entry name" value="UCH"/>
    <property type="match status" value="1"/>
</dbReference>
<dbReference type="GO" id="GO:0005634">
    <property type="term" value="C:nucleus"/>
    <property type="evidence" value="ECO:0007669"/>
    <property type="project" value="TreeGrafter"/>
</dbReference>
<evidence type="ECO:0000256" key="3">
    <source>
        <dbReference type="ARBA" id="ARBA00012759"/>
    </source>
</evidence>
<evidence type="ECO:0000256" key="5">
    <source>
        <dbReference type="ARBA" id="ARBA00022786"/>
    </source>
</evidence>
<evidence type="ECO:0000256" key="7">
    <source>
        <dbReference type="ARBA" id="ARBA00022807"/>
    </source>
</evidence>
<evidence type="ECO:0000313" key="17">
    <source>
        <dbReference type="Proteomes" id="UP000663868"/>
    </source>
</evidence>
<evidence type="ECO:0000313" key="15">
    <source>
        <dbReference type="EMBL" id="CAF1474305.1"/>
    </source>
</evidence>
<evidence type="ECO:0000256" key="4">
    <source>
        <dbReference type="ARBA" id="ARBA00022670"/>
    </source>
</evidence>
<evidence type="ECO:0000256" key="11">
    <source>
        <dbReference type="ARBA" id="ARBA00042420"/>
    </source>
</evidence>
<dbReference type="InterPro" id="IPR001394">
    <property type="entry name" value="Peptidase_C19_UCH"/>
</dbReference>
<dbReference type="PANTHER" id="PTHR24006:SF758">
    <property type="entry name" value="UBIQUITIN CARBOXYL-TERMINAL HYDROLASE 36"/>
    <property type="match status" value="1"/>
</dbReference>
<dbReference type="PANTHER" id="PTHR24006">
    <property type="entry name" value="UBIQUITIN CARBOXYL-TERMINAL HYDROLASE"/>
    <property type="match status" value="1"/>
</dbReference>
<evidence type="ECO:0000256" key="8">
    <source>
        <dbReference type="ARBA" id="ARBA00039432"/>
    </source>
</evidence>
<dbReference type="Proteomes" id="UP000663860">
    <property type="component" value="Unassembled WGS sequence"/>
</dbReference>
<comment type="catalytic activity">
    <reaction evidence="1">
        <text>Thiol-dependent hydrolysis of ester, thioester, amide, peptide and isopeptide bonds formed by the C-terminal Gly of ubiquitin (a 76-residue protein attached to proteins as an intracellular targeting signal).</text>
        <dbReference type="EC" id="3.4.19.12"/>
    </reaction>
</comment>
<feature type="domain" description="USP" evidence="14">
    <location>
        <begin position="274"/>
        <end position="606"/>
    </location>
</feature>
<comment type="similarity">
    <text evidence="2">Belongs to the peptidase C19 family.</text>
</comment>
<dbReference type="Proteomes" id="UP000663868">
    <property type="component" value="Unassembled WGS sequence"/>
</dbReference>
<dbReference type="GO" id="GO:0005829">
    <property type="term" value="C:cytosol"/>
    <property type="evidence" value="ECO:0007669"/>
    <property type="project" value="TreeGrafter"/>
</dbReference>
<evidence type="ECO:0000259" key="14">
    <source>
        <dbReference type="PROSITE" id="PS50235"/>
    </source>
</evidence>
<evidence type="ECO:0000256" key="6">
    <source>
        <dbReference type="ARBA" id="ARBA00022801"/>
    </source>
</evidence>
<keyword evidence="5" id="KW-0833">Ubl conjugation pathway</keyword>
<dbReference type="PROSITE" id="PS50235">
    <property type="entry name" value="USP_3"/>
    <property type="match status" value="1"/>
</dbReference>
<evidence type="ECO:0000256" key="1">
    <source>
        <dbReference type="ARBA" id="ARBA00000707"/>
    </source>
</evidence>
<keyword evidence="7" id="KW-0788">Thiol protease</keyword>
<name>A0A819W0Q6_9BILA</name>
<dbReference type="EMBL" id="CAJOBB010005128">
    <property type="protein sequence ID" value="CAF4116736.1"/>
    <property type="molecule type" value="Genomic_DNA"/>
</dbReference>
<dbReference type="GO" id="GO:0006508">
    <property type="term" value="P:proteolysis"/>
    <property type="evidence" value="ECO:0007669"/>
    <property type="project" value="UniProtKB-KW"/>
</dbReference>
<feature type="compositionally biased region" description="Basic residues" evidence="13">
    <location>
        <begin position="245"/>
        <end position="254"/>
    </location>
</feature>
<dbReference type="InterPro" id="IPR050164">
    <property type="entry name" value="Peptidase_C19"/>
</dbReference>
<proteinExistence type="inferred from homology"/>
<dbReference type="Gene3D" id="3.90.70.10">
    <property type="entry name" value="Cysteine proteinases"/>
    <property type="match status" value="1"/>
</dbReference>
<accession>A0A819W0Q6</accession>
<evidence type="ECO:0000256" key="2">
    <source>
        <dbReference type="ARBA" id="ARBA00009085"/>
    </source>
</evidence>
<evidence type="ECO:0000313" key="16">
    <source>
        <dbReference type="EMBL" id="CAF4116736.1"/>
    </source>
</evidence>
<dbReference type="EC" id="3.4.19.12" evidence="3"/>
<evidence type="ECO:0000256" key="9">
    <source>
        <dbReference type="ARBA" id="ARBA00041300"/>
    </source>
</evidence>
<protein>
    <recommendedName>
        <fullName evidence="8">Ubiquitin carboxyl-terminal hydrolase 36</fullName>
        <ecNumber evidence="3">3.4.19.12</ecNumber>
    </recommendedName>
    <alternativeName>
        <fullName evidence="11">Deubiquitinating enzyme 36</fullName>
    </alternativeName>
    <alternativeName>
        <fullName evidence="10">Protein scrawny</fullName>
    </alternativeName>
    <alternativeName>
        <fullName evidence="9">Ubiquitin thioesterase 36</fullName>
    </alternativeName>
    <alternativeName>
        <fullName evidence="12">Ubiquitin-specific-processing protease 36</fullName>
    </alternativeName>
</protein>
<evidence type="ECO:0000256" key="12">
    <source>
        <dbReference type="ARBA" id="ARBA00043009"/>
    </source>
</evidence>
<gene>
    <name evidence="15" type="ORF">IZO911_LOCUS43637</name>
    <name evidence="16" type="ORF">KXQ929_LOCUS35401</name>
</gene>
<sequence>MSRINVRTINGAKHNGHLDSHHQRVQNRAAAVLDAWDEYGETLNIDVIAHIHRIKVERIEKDLYGDPAEIKERFGTGFSIKLQNVLKKCIKEIDEGVNPALTAVAHNIPYKLIRDIQNNPDMKQIVTEFLCNINKLNENEEENNSSVEADTSSIDIYSTENFLTRTPLASIENRTNTIQSNLRNVDKTVVSRSSEKSDLHRKKTNNSSTSSIIRSTSIDGQSNAGDEASHCSASELDENEEPPSKRMKKPYHHTHSATLSELQLNWSLVGVRGVGLTNTDTSKKCRNICYINAIVQCLANTAPFVEWLLNSSSHGVCELTASNDFCSVCILRSIINDIHRNLQDQCASFSSLAQASAVLLARNISKLSSNFIPGRQEDSHEFLIVLLNHLMCCLSSVSSSSYTKYLYSPLHFIFGINIQSCIKCTRCSNITTQDNYESIWSIPIVSYSNLDEALRAFCSIQNFDDEDLFDCSKCRKKMAASQSFELINSSPVIFIHLKRFVYDNKTNTTKKLNTFISYPELLDLYPFFNKNASQINQENHSFNKFYYKLYAVVVHLGDSADNGHIFSYVCAPDNNWYKTDDESVTSINFDHVLTDCNSYILCYTKVTEETLLLSESEVNKTRSQSPCLIYSSTPVRLTGKPIENFDDCTPIRRNFTSNIYDVDDELIEQMSGTNSPISNEYLPGVHEKFSVHDSINKDNLLSFKNQLFPQNISQQVQIQTESRIEIIRNTNQNKKHLSTQIDASDEDISDEDDFHTVTASSYKFKIKSVDLEKLKAIRIKKNNKKCSRVFEQMGLSIQVNEKTSSERKIYLTKQTKSTSTSTGKSAKALGISSDSLLAEQKESNVDVEYLYIILPYLEKFNPYCGLCVRNCTFGKRYNNNDQLLRCALRCAGRPSCPFTCSVIINSGGDGVVIVSNTTIRHLRGVKICRPMRKAIRSLLKEKFSQGASVYRVYQEGMQKRTVEERKAFNYNRVGKSRDILRKIKSEGTVENLLAIEADEGIFKLHQQLQDEVNVDGKIKGAIQKISKYPCQVIVYSESSIRLFDSLLKYKNVILSWDATGSIIQEKQNSPRLLYYELSITLPGVVKEDSIVPVTFMISDRHTLIDIIHWIELFKYSYSQVFVGKTFPRPKVVLSDRAQVFLMASLQIWNNECMNDFLNRAYRIVTDDATDSDYEKTNIHACLVHVLKDARITINKFIPGQLRELAMWSIALLVNTSMWSDFRHSWKLICLVFLELHLGEDHVNQEHQDALLHKLTKIKSDTNTIDAIKLSDCVEDDNSEESSSTDVYNFDDVEDDDDRKSVAHVSKLTKEKILIDEEQQANATDSPS</sequence>
<reference evidence="16" key="1">
    <citation type="submission" date="2021-02" db="EMBL/GenBank/DDBJ databases">
        <authorList>
            <person name="Nowell W R."/>
        </authorList>
    </citation>
    <scope>NUCLEOTIDE SEQUENCE</scope>
</reference>
<dbReference type="InterPro" id="IPR038765">
    <property type="entry name" value="Papain-like_cys_pep_sf"/>
</dbReference>
<keyword evidence="6" id="KW-0378">Hydrolase</keyword>
<comment type="caution">
    <text evidence="16">The sequence shown here is derived from an EMBL/GenBank/DDBJ whole genome shotgun (WGS) entry which is preliminary data.</text>
</comment>
<evidence type="ECO:0000256" key="13">
    <source>
        <dbReference type="SAM" id="MobiDB-lite"/>
    </source>
</evidence>
<dbReference type="EMBL" id="CAJNOE010002236">
    <property type="protein sequence ID" value="CAF1474305.1"/>
    <property type="molecule type" value="Genomic_DNA"/>
</dbReference>
<organism evidence="16 17">
    <name type="scientific">Adineta steineri</name>
    <dbReference type="NCBI Taxonomy" id="433720"/>
    <lineage>
        <taxon>Eukaryota</taxon>
        <taxon>Metazoa</taxon>
        <taxon>Spiralia</taxon>
        <taxon>Gnathifera</taxon>
        <taxon>Rotifera</taxon>
        <taxon>Eurotatoria</taxon>
        <taxon>Bdelloidea</taxon>
        <taxon>Adinetida</taxon>
        <taxon>Adinetidae</taxon>
        <taxon>Adineta</taxon>
    </lineage>
</organism>
<dbReference type="GO" id="GO:0004843">
    <property type="term" value="F:cysteine-type deubiquitinase activity"/>
    <property type="evidence" value="ECO:0007669"/>
    <property type="project" value="UniProtKB-EC"/>
</dbReference>
<keyword evidence="4" id="KW-0645">Protease</keyword>
<feature type="region of interest" description="Disordered" evidence="13">
    <location>
        <begin position="187"/>
        <end position="254"/>
    </location>
</feature>